<dbReference type="Proteomes" id="UP000076623">
    <property type="component" value="Chromosome"/>
</dbReference>
<dbReference type="KEGG" id="fpn:ABE65_002195"/>
<reference evidence="1 2" key="1">
    <citation type="submission" date="2016-04" db="EMBL/GenBank/DDBJ databases">
        <title>Complete genome sequence of Fictibacillus phosphorivorans G25-29, a strain toxic to nematodes.</title>
        <authorList>
            <person name="Zheng Z."/>
        </authorList>
    </citation>
    <scope>NUCLEOTIDE SEQUENCE [LARGE SCALE GENOMIC DNA]</scope>
    <source>
        <strain evidence="1 2">G25-29</strain>
    </source>
</reference>
<evidence type="ECO:0000313" key="2">
    <source>
        <dbReference type="Proteomes" id="UP000076623"/>
    </source>
</evidence>
<dbReference type="EMBL" id="CP015378">
    <property type="protein sequence ID" value="ANC75710.1"/>
    <property type="molecule type" value="Genomic_DNA"/>
</dbReference>
<proteinExistence type="predicted"/>
<protein>
    <submittedName>
        <fullName evidence="1">Uncharacterized protein</fullName>
    </submittedName>
</protein>
<organism evidence="1 2">
    <name type="scientific">Fictibacillus phosphorivorans</name>
    <dbReference type="NCBI Taxonomy" id="1221500"/>
    <lineage>
        <taxon>Bacteria</taxon>
        <taxon>Bacillati</taxon>
        <taxon>Bacillota</taxon>
        <taxon>Bacilli</taxon>
        <taxon>Bacillales</taxon>
        <taxon>Fictibacillaceae</taxon>
        <taxon>Fictibacillus</taxon>
    </lineage>
</organism>
<dbReference type="Pfam" id="PF17368">
    <property type="entry name" value="YwcE"/>
    <property type="match status" value="1"/>
</dbReference>
<dbReference type="OrthoDB" id="2680024at2"/>
<dbReference type="InterPro" id="IPR020185">
    <property type="entry name" value="Spore_morphogenesis_YwcE"/>
</dbReference>
<keyword evidence="2" id="KW-1185">Reference proteome</keyword>
<evidence type="ECO:0000313" key="1">
    <source>
        <dbReference type="EMBL" id="ANC75710.1"/>
    </source>
</evidence>
<gene>
    <name evidence="1" type="ORF">ABE65_002195</name>
</gene>
<sequence length="91" mass="10740">MDVFMVYLFVATATPLFLWNDSRKLALWQTPFIALLWTYVVLFMANDSLSLFVHSFFITVFIANVVFAHYAAYIVWGRPYLAKRKMEKAKY</sequence>
<accession>A0A160IK08</accession>
<name>A0A160IK08_9BACL</name>
<dbReference type="STRING" id="1221500.ABE65_002195"/>